<evidence type="ECO:0000256" key="1">
    <source>
        <dbReference type="ARBA" id="ARBA00022801"/>
    </source>
</evidence>
<evidence type="ECO:0000259" key="2">
    <source>
        <dbReference type="SMART" id="SM00331"/>
    </source>
</evidence>
<dbReference type="Gene3D" id="3.60.40.10">
    <property type="entry name" value="PPM-type phosphatase domain"/>
    <property type="match status" value="1"/>
</dbReference>
<dbReference type="SUPFAM" id="SSF55781">
    <property type="entry name" value="GAF domain-like"/>
    <property type="match status" value="2"/>
</dbReference>
<dbReference type="SMART" id="SM00331">
    <property type="entry name" value="PP2C_SIG"/>
    <property type="match status" value="1"/>
</dbReference>
<evidence type="ECO:0000313" key="4">
    <source>
        <dbReference type="Proteomes" id="UP000767291"/>
    </source>
</evidence>
<name>A0ABS4EA77_9FIRM</name>
<sequence length="584" mass="66779">MSNESYKMKNLVEITAIVTESTDFYSIKDKIVAKMLEVVHPAKACVNLFYENDYNNAYLVCSSTLEHVPGIFPASDRKGAKIDFDTYSQYIHDAVEQKKVIYVENVFEDDRAINERDLAKDEGYLGRIVFPLMVDGKVVGFMTCFLTKDDYVTEEDINFIASIASLLSLSIEITNKNNSVQSLIDKFRVAISYINDATKKLYQNKSITEFLENLSKQACNITNSRESLIILDEHDNFQKMMSCYNKDENKTNLYPIKNKILSNESLGGFVNDIKSENAIKVDSYIYYKLQDKDKIIGCIVCANSKNYTNDDLNILRILASQVSVAMQLYEYNDQEVKHKVLEKELNILNKQQQLIMDKGKMEFNSEKELYFYHRPAKVVGGDFYYAMDLDEKHVVFIVADVMGHGIVSNYVVAMIKGAFKVLCHQYESTSEILTNLNKILYDEFDKMGVFTTCLVGIINTEHNIITVSNAGHYSPIIVTKKGDIVKNNNCNKGIPIGVMQDASYDENSFSIVNYSMLCMYTDGVLEIKNDSKEEYGIARLEEFLKNNYTLNQEVIVENLKSDLQEFSSKDYFEDDILVVMLKDI</sequence>
<dbReference type="InterPro" id="IPR052016">
    <property type="entry name" value="Bact_Sigma-Reg"/>
</dbReference>
<dbReference type="Gene3D" id="3.30.450.40">
    <property type="match status" value="2"/>
</dbReference>
<comment type="caution">
    <text evidence="3">The sequence shown here is derived from an EMBL/GenBank/DDBJ whole genome shotgun (WGS) entry which is preliminary data.</text>
</comment>
<accession>A0ABS4EA77</accession>
<dbReference type="InterPro" id="IPR003018">
    <property type="entry name" value="GAF"/>
</dbReference>
<proteinExistence type="predicted"/>
<dbReference type="SUPFAM" id="SSF81606">
    <property type="entry name" value="PP2C-like"/>
    <property type="match status" value="1"/>
</dbReference>
<dbReference type="InterPro" id="IPR036457">
    <property type="entry name" value="PPM-type-like_dom_sf"/>
</dbReference>
<dbReference type="InterPro" id="IPR021800">
    <property type="entry name" value="DUF3369"/>
</dbReference>
<dbReference type="Pfam" id="PF13185">
    <property type="entry name" value="GAF_2"/>
    <property type="match status" value="1"/>
</dbReference>
<dbReference type="PANTHER" id="PTHR43156">
    <property type="entry name" value="STAGE II SPORULATION PROTEIN E-RELATED"/>
    <property type="match status" value="1"/>
</dbReference>
<evidence type="ECO:0000313" key="3">
    <source>
        <dbReference type="EMBL" id="MBP1854847.1"/>
    </source>
</evidence>
<reference evidence="3 4" key="1">
    <citation type="submission" date="2021-03" db="EMBL/GenBank/DDBJ databases">
        <title>Genomic Encyclopedia of Type Strains, Phase IV (KMG-IV): sequencing the most valuable type-strain genomes for metagenomic binning, comparative biology and taxonomic classification.</title>
        <authorList>
            <person name="Goeker M."/>
        </authorList>
    </citation>
    <scope>NUCLEOTIDE SEQUENCE [LARGE SCALE GENOMIC DNA]</scope>
    <source>
        <strain evidence="3 4">DSM 1289</strain>
    </source>
</reference>
<gene>
    <name evidence="3" type="ORF">J2Z43_001237</name>
</gene>
<feature type="domain" description="PPM-type phosphatase" evidence="2">
    <location>
        <begin position="366"/>
        <end position="583"/>
    </location>
</feature>
<dbReference type="PANTHER" id="PTHR43156:SF2">
    <property type="entry name" value="STAGE II SPORULATION PROTEIN E"/>
    <property type="match status" value="1"/>
</dbReference>
<dbReference type="Pfam" id="PF11849">
    <property type="entry name" value="DUF3369"/>
    <property type="match status" value="1"/>
</dbReference>
<dbReference type="InterPro" id="IPR029016">
    <property type="entry name" value="GAF-like_dom_sf"/>
</dbReference>
<dbReference type="Proteomes" id="UP000767291">
    <property type="component" value="Unassembled WGS sequence"/>
</dbReference>
<organism evidence="3 4">
    <name type="scientific">Metaclostridioides mangenotii</name>
    <dbReference type="NCBI Taxonomy" id="1540"/>
    <lineage>
        <taxon>Bacteria</taxon>
        <taxon>Bacillati</taxon>
        <taxon>Bacillota</taxon>
        <taxon>Clostridia</taxon>
        <taxon>Peptostreptococcales</taxon>
        <taxon>Peptostreptococcaceae</taxon>
        <taxon>Metaclostridioides</taxon>
    </lineage>
</organism>
<protein>
    <submittedName>
        <fullName evidence="3">Serine phosphatase RsbU (Regulator of sigma subunit)</fullName>
    </submittedName>
</protein>
<dbReference type="Pfam" id="PF07228">
    <property type="entry name" value="SpoIIE"/>
    <property type="match status" value="1"/>
</dbReference>
<dbReference type="EMBL" id="JAGGJX010000001">
    <property type="protein sequence ID" value="MBP1854847.1"/>
    <property type="molecule type" value="Genomic_DNA"/>
</dbReference>
<keyword evidence="1" id="KW-0378">Hydrolase</keyword>
<keyword evidence="4" id="KW-1185">Reference proteome</keyword>
<dbReference type="RefSeq" id="WP_209456286.1">
    <property type="nucleotide sequence ID" value="NZ_BAAACS010000013.1"/>
</dbReference>
<dbReference type="InterPro" id="IPR001932">
    <property type="entry name" value="PPM-type_phosphatase-like_dom"/>
</dbReference>